<feature type="domain" description="IrrE N-terminal-like" evidence="1">
    <location>
        <begin position="51"/>
        <end position="154"/>
    </location>
</feature>
<sequence>MAVDRMVSAGVVDRFLGERPVDVREMSKALGIRIETKALPDSISGKIERVGLFGDDYVITVNSGHSATRQRFTIAHEIAHFILHRDLIGDGIVDDALYRDHRLGDERERQANRYAASLLMPRRQVREAWDNGAITKGALARAFDVSPAVAEIRMRELGCVLWPKPAQNQVF</sequence>
<dbReference type="InterPro" id="IPR052345">
    <property type="entry name" value="Rad_response_metalloprotease"/>
</dbReference>
<dbReference type="AlphaFoldDB" id="A0A1W2EEB3"/>
<organism evidence="2 3">
    <name type="scientific">Fulvimarina manganoxydans</name>
    <dbReference type="NCBI Taxonomy" id="937218"/>
    <lineage>
        <taxon>Bacteria</taxon>
        <taxon>Pseudomonadati</taxon>
        <taxon>Pseudomonadota</taxon>
        <taxon>Alphaproteobacteria</taxon>
        <taxon>Hyphomicrobiales</taxon>
        <taxon>Aurantimonadaceae</taxon>
        <taxon>Fulvimarina</taxon>
    </lineage>
</organism>
<accession>A0A1W2EEB3</accession>
<keyword evidence="3" id="KW-1185">Reference proteome</keyword>
<evidence type="ECO:0000313" key="3">
    <source>
        <dbReference type="Proteomes" id="UP000192656"/>
    </source>
</evidence>
<dbReference type="STRING" id="937218.SAMN06297251_12450"/>
<protein>
    <recommendedName>
        <fullName evidence="1">IrrE N-terminal-like domain-containing protein</fullName>
    </recommendedName>
</protein>
<name>A0A1W2EEB3_9HYPH</name>
<dbReference type="InterPro" id="IPR010359">
    <property type="entry name" value="IrrE_HExxH"/>
</dbReference>
<dbReference type="PANTHER" id="PTHR43236:SF2">
    <property type="entry name" value="BLL0069 PROTEIN"/>
    <property type="match status" value="1"/>
</dbReference>
<dbReference type="OrthoDB" id="9794834at2"/>
<dbReference type="Pfam" id="PF06114">
    <property type="entry name" value="Peptidase_M78"/>
    <property type="match status" value="1"/>
</dbReference>
<proteinExistence type="predicted"/>
<evidence type="ECO:0000313" key="2">
    <source>
        <dbReference type="EMBL" id="SMD08015.1"/>
    </source>
</evidence>
<evidence type="ECO:0000259" key="1">
    <source>
        <dbReference type="Pfam" id="PF06114"/>
    </source>
</evidence>
<dbReference type="RefSeq" id="WP_139798498.1">
    <property type="nucleotide sequence ID" value="NZ_FWXR01000024.1"/>
</dbReference>
<dbReference type="PANTHER" id="PTHR43236">
    <property type="entry name" value="ANTITOXIN HIGA1"/>
    <property type="match status" value="1"/>
</dbReference>
<dbReference type="Gene3D" id="1.10.10.2910">
    <property type="match status" value="1"/>
</dbReference>
<dbReference type="EMBL" id="FWXR01000024">
    <property type="protein sequence ID" value="SMD08015.1"/>
    <property type="molecule type" value="Genomic_DNA"/>
</dbReference>
<dbReference type="Proteomes" id="UP000192656">
    <property type="component" value="Unassembled WGS sequence"/>
</dbReference>
<reference evidence="2 3" key="1">
    <citation type="submission" date="2017-04" db="EMBL/GenBank/DDBJ databases">
        <authorList>
            <person name="Afonso C.L."/>
            <person name="Miller P.J."/>
            <person name="Scott M.A."/>
            <person name="Spackman E."/>
            <person name="Goraichik I."/>
            <person name="Dimitrov K.M."/>
            <person name="Suarez D.L."/>
            <person name="Swayne D.E."/>
        </authorList>
    </citation>
    <scope>NUCLEOTIDE SEQUENCE [LARGE SCALE GENOMIC DNA]</scope>
    <source>
        <strain evidence="2 3">CGMCC 1.10972</strain>
    </source>
</reference>
<gene>
    <name evidence="2" type="ORF">SAMN06297251_12450</name>
</gene>